<accession>A0AA88DED8</accession>
<protein>
    <submittedName>
        <fullName evidence="1">Uncharacterized protein</fullName>
    </submittedName>
</protein>
<name>A0AA88DED8_FICCA</name>
<gene>
    <name evidence="1" type="ORF">TIFTF001_042201</name>
</gene>
<dbReference type="AlphaFoldDB" id="A0AA88DED8"/>
<comment type="caution">
    <text evidence="1">The sequence shown here is derived from an EMBL/GenBank/DDBJ whole genome shotgun (WGS) entry which is preliminary data.</text>
</comment>
<dbReference type="EMBL" id="BTGU01002199">
    <property type="protein sequence ID" value="GMN35289.1"/>
    <property type="molecule type" value="Genomic_DNA"/>
</dbReference>
<dbReference type="Proteomes" id="UP001187192">
    <property type="component" value="Unassembled WGS sequence"/>
</dbReference>
<organism evidence="1 2">
    <name type="scientific">Ficus carica</name>
    <name type="common">Common fig</name>
    <dbReference type="NCBI Taxonomy" id="3494"/>
    <lineage>
        <taxon>Eukaryota</taxon>
        <taxon>Viridiplantae</taxon>
        <taxon>Streptophyta</taxon>
        <taxon>Embryophyta</taxon>
        <taxon>Tracheophyta</taxon>
        <taxon>Spermatophyta</taxon>
        <taxon>Magnoliopsida</taxon>
        <taxon>eudicotyledons</taxon>
        <taxon>Gunneridae</taxon>
        <taxon>Pentapetalae</taxon>
        <taxon>rosids</taxon>
        <taxon>fabids</taxon>
        <taxon>Rosales</taxon>
        <taxon>Moraceae</taxon>
        <taxon>Ficeae</taxon>
        <taxon>Ficus</taxon>
    </lineage>
</organism>
<evidence type="ECO:0000313" key="2">
    <source>
        <dbReference type="Proteomes" id="UP001187192"/>
    </source>
</evidence>
<reference evidence="1" key="1">
    <citation type="submission" date="2023-07" db="EMBL/GenBank/DDBJ databases">
        <title>draft genome sequence of fig (Ficus carica).</title>
        <authorList>
            <person name="Takahashi T."/>
            <person name="Nishimura K."/>
        </authorList>
    </citation>
    <scope>NUCLEOTIDE SEQUENCE</scope>
</reference>
<evidence type="ECO:0000313" key="1">
    <source>
        <dbReference type="EMBL" id="GMN35289.1"/>
    </source>
</evidence>
<sequence>MRLGSTVFGVSIMLRIDILFRALANDLCLTSRRDLKALWDVLALSGTLGIDELEHPFEAFKSSY</sequence>
<proteinExistence type="predicted"/>
<keyword evidence="2" id="KW-1185">Reference proteome</keyword>